<name>A0A4S2HBR2_9PROT</name>
<protein>
    <recommendedName>
        <fullName evidence="9">Type II secretion system protein I</fullName>
        <shortName evidence="9">T2SS minor pseudopilin I</shortName>
    </recommendedName>
</protein>
<comment type="subunit">
    <text evidence="9">Type II secretion is composed of four main components: the outer membrane complex, the inner membrane complex, the cytoplasmic secretion ATPase and the periplasm-spanning pseudopilus.</text>
</comment>
<reference evidence="11 12" key="1">
    <citation type="journal article" date="2013" name="Int. J. Syst. Evol. Microbiol.">
        <title>Marinicauda pacifica gen. nov., sp. nov., a prosthecate alphaproteobacterium of the family Hyphomonadaceae isolated from deep seawater.</title>
        <authorList>
            <person name="Zhang X.Y."/>
            <person name="Li G.W."/>
            <person name="Wang C.S."/>
            <person name="Zhang Y.J."/>
            <person name="Xu X.W."/>
            <person name="Li H."/>
            <person name="Liu A."/>
            <person name="Liu C."/>
            <person name="Xie B.B."/>
            <person name="Qin Q.L."/>
            <person name="Xu Z."/>
            <person name="Chen X.L."/>
            <person name="Zhou B.C."/>
            <person name="Zhang Y.Z."/>
        </authorList>
    </citation>
    <scope>NUCLEOTIDE SEQUENCE [LARGE SCALE GENOMIC DNA]</scope>
    <source>
        <strain evidence="11 12">P-1 km-3</strain>
    </source>
</reference>
<keyword evidence="5 9" id="KW-0997">Cell inner membrane</keyword>
<keyword evidence="4 9" id="KW-0488">Methylation</keyword>
<evidence type="ECO:0000313" key="11">
    <source>
        <dbReference type="EMBL" id="TGY93101.1"/>
    </source>
</evidence>
<dbReference type="AlphaFoldDB" id="A0A4S2HBR2"/>
<evidence type="ECO:0000256" key="1">
    <source>
        <dbReference type="ARBA" id="ARBA00004377"/>
    </source>
</evidence>
<dbReference type="PANTHER" id="PTHR38779">
    <property type="entry name" value="TYPE II SECRETION SYSTEM PROTEIN I-RELATED"/>
    <property type="match status" value="1"/>
</dbReference>
<sequence length="121" mass="12813">MMRRADGFSLVEMLAALAILSMSGLALMSAVTSAGRSAVQTRERALGAIAAENILNTAILEASPTRGLVDASGEYELAGIVYDYEIDVEDTADPALRRVTLLVSDRHGPLSEIVSFSRSPS</sequence>
<dbReference type="GO" id="GO:0005886">
    <property type="term" value="C:plasma membrane"/>
    <property type="evidence" value="ECO:0007669"/>
    <property type="project" value="UniProtKB-SubCell"/>
</dbReference>
<keyword evidence="3" id="KW-1003">Cell membrane</keyword>
<dbReference type="PANTHER" id="PTHR38779:SF2">
    <property type="entry name" value="TYPE II SECRETION SYSTEM PROTEIN I-RELATED"/>
    <property type="match status" value="1"/>
</dbReference>
<comment type="PTM">
    <text evidence="9">Cleaved by prepilin peptidase.</text>
</comment>
<evidence type="ECO:0000256" key="6">
    <source>
        <dbReference type="ARBA" id="ARBA00022692"/>
    </source>
</evidence>
<proteinExistence type="inferred from homology"/>
<dbReference type="InterPro" id="IPR045584">
    <property type="entry name" value="Pilin-like"/>
</dbReference>
<dbReference type="Proteomes" id="UP000305451">
    <property type="component" value="Unassembled WGS sequence"/>
</dbReference>
<evidence type="ECO:0000313" key="12">
    <source>
        <dbReference type="Proteomes" id="UP000305451"/>
    </source>
</evidence>
<dbReference type="GO" id="GO:0015627">
    <property type="term" value="C:type II protein secretion system complex"/>
    <property type="evidence" value="ECO:0007669"/>
    <property type="project" value="UniProtKB-UniRule"/>
</dbReference>
<keyword evidence="12" id="KW-1185">Reference proteome</keyword>
<dbReference type="InterPro" id="IPR003413">
    <property type="entry name" value="T2SS_GspI_C"/>
</dbReference>
<dbReference type="Pfam" id="PF02501">
    <property type="entry name" value="T2SSI"/>
    <property type="match status" value="1"/>
</dbReference>
<accession>A0A4S2HBR2</accession>
<dbReference type="InterPro" id="IPR010052">
    <property type="entry name" value="T2SS_protein-GspI"/>
</dbReference>
<dbReference type="NCBIfam" id="TIGR02532">
    <property type="entry name" value="IV_pilin_GFxxxE"/>
    <property type="match status" value="1"/>
</dbReference>
<keyword evidence="7" id="KW-1133">Transmembrane helix</keyword>
<evidence type="ECO:0000256" key="2">
    <source>
        <dbReference type="ARBA" id="ARBA00008358"/>
    </source>
</evidence>
<organism evidence="11 12">
    <name type="scientific">Marinicauda pacifica</name>
    <dbReference type="NCBI Taxonomy" id="1133559"/>
    <lineage>
        <taxon>Bacteria</taxon>
        <taxon>Pseudomonadati</taxon>
        <taxon>Pseudomonadota</taxon>
        <taxon>Alphaproteobacteria</taxon>
        <taxon>Maricaulales</taxon>
        <taxon>Maricaulaceae</taxon>
        <taxon>Marinicauda</taxon>
    </lineage>
</organism>
<dbReference type="OrthoDB" id="7632666at2"/>
<evidence type="ECO:0000259" key="10">
    <source>
        <dbReference type="Pfam" id="PF02501"/>
    </source>
</evidence>
<dbReference type="InterPro" id="IPR012902">
    <property type="entry name" value="N_methyl_site"/>
</dbReference>
<gene>
    <name evidence="11" type="primary">gspI</name>
    <name evidence="11" type="ORF">E5162_08545</name>
</gene>
<dbReference type="Pfam" id="PF07963">
    <property type="entry name" value="N_methyl"/>
    <property type="match status" value="1"/>
</dbReference>
<dbReference type="Gene3D" id="3.30.1300.30">
    <property type="entry name" value="GSPII I/J protein-like"/>
    <property type="match status" value="1"/>
</dbReference>
<keyword evidence="6" id="KW-0812">Transmembrane</keyword>
<comment type="similarity">
    <text evidence="2 9">Belongs to the GSP I family.</text>
</comment>
<evidence type="ECO:0000256" key="3">
    <source>
        <dbReference type="ARBA" id="ARBA00022475"/>
    </source>
</evidence>
<evidence type="ECO:0000256" key="8">
    <source>
        <dbReference type="ARBA" id="ARBA00023136"/>
    </source>
</evidence>
<dbReference type="NCBIfam" id="TIGR01707">
    <property type="entry name" value="gspI"/>
    <property type="match status" value="1"/>
</dbReference>
<dbReference type="GO" id="GO:0015628">
    <property type="term" value="P:protein secretion by the type II secretion system"/>
    <property type="evidence" value="ECO:0007669"/>
    <property type="project" value="UniProtKB-UniRule"/>
</dbReference>
<dbReference type="SUPFAM" id="SSF54523">
    <property type="entry name" value="Pili subunits"/>
    <property type="match status" value="1"/>
</dbReference>
<evidence type="ECO:0000256" key="4">
    <source>
        <dbReference type="ARBA" id="ARBA00022481"/>
    </source>
</evidence>
<dbReference type="EMBL" id="SRXV01000002">
    <property type="protein sequence ID" value="TGY93101.1"/>
    <property type="molecule type" value="Genomic_DNA"/>
</dbReference>
<evidence type="ECO:0000256" key="5">
    <source>
        <dbReference type="ARBA" id="ARBA00022519"/>
    </source>
</evidence>
<comment type="caution">
    <text evidence="11">The sequence shown here is derived from an EMBL/GenBank/DDBJ whole genome shotgun (WGS) entry which is preliminary data.</text>
</comment>
<evidence type="ECO:0000256" key="9">
    <source>
        <dbReference type="RuleBase" id="RU368030"/>
    </source>
</evidence>
<keyword evidence="8" id="KW-0472">Membrane</keyword>
<feature type="domain" description="Type II secretion system protein GspI C-terminal" evidence="10">
    <location>
        <begin position="42"/>
        <end position="116"/>
    </location>
</feature>
<comment type="subcellular location">
    <subcellularLocation>
        <location evidence="1 9">Cell inner membrane</location>
        <topology evidence="1 9">Single-pass membrane protein</topology>
    </subcellularLocation>
</comment>
<dbReference type="RefSeq" id="WP_135944818.1">
    <property type="nucleotide sequence ID" value="NZ_BMEI01000002.1"/>
</dbReference>
<evidence type="ECO:0000256" key="7">
    <source>
        <dbReference type="ARBA" id="ARBA00022989"/>
    </source>
</evidence>
<comment type="function">
    <text evidence="9">Component of the type II secretion system required for the energy-dependent secretion of extracellular factors such as proteases and toxins from the periplasm.</text>
</comment>